<evidence type="ECO:0000313" key="20">
    <source>
        <dbReference type="EMBL" id="KAJ1181471.1"/>
    </source>
</evidence>
<dbReference type="Gene3D" id="1.20.1270.60">
    <property type="entry name" value="Arfaptin homology (AH) domain/BAR domain"/>
    <property type="match status" value="1"/>
</dbReference>
<protein>
    <recommendedName>
        <fullName evidence="13">Sorting nexin-33</fullName>
    </recommendedName>
    <alternativeName>
        <fullName evidence="14">SH3 and PX domain-containing protein 3</fullName>
    </alternativeName>
</protein>
<evidence type="ECO:0000256" key="3">
    <source>
        <dbReference type="ARBA" id="ARBA00022443"/>
    </source>
</evidence>
<keyword evidence="10" id="KW-0131">Cell cycle</keyword>
<keyword evidence="6" id="KW-0132">Cell division</keyword>
<dbReference type="InterPro" id="IPR037427">
    <property type="entry name" value="SNX33_BAR"/>
</dbReference>
<keyword evidence="8" id="KW-0653">Protein transport</keyword>
<evidence type="ECO:0000256" key="14">
    <source>
        <dbReference type="ARBA" id="ARBA00079424"/>
    </source>
</evidence>
<keyword evidence="11" id="KW-0968">Cytoplasmic vesicle</keyword>
<dbReference type="SUPFAM" id="SSF64268">
    <property type="entry name" value="PX domain"/>
    <property type="match status" value="1"/>
</dbReference>
<dbReference type="GO" id="GO:0016197">
    <property type="term" value="P:endosomal transport"/>
    <property type="evidence" value="ECO:0007669"/>
    <property type="project" value="TreeGrafter"/>
</dbReference>
<dbReference type="InterPro" id="IPR001683">
    <property type="entry name" value="PX_dom"/>
</dbReference>
<evidence type="ECO:0000256" key="15">
    <source>
        <dbReference type="PIRSR" id="PIRSR027744-1"/>
    </source>
</evidence>
<dbReference type="Pfam" id="PF10456">
    <property type="entry name" value="BAR_3_WASP_bdg"/>
    <property type="match status" value="1"/>
</dbReference>
<dbReference type="GO" id="GO:0036089">
    <property type="term" value="P:cleavage furrow formation"/>
    <property type="evidence" value="ECO:0007669"/>
    <property type="project" value="TreeGrafter"/>
</dbReference>
<feature type="compositionally biased region" description="Polar residues" evidence="17">
    <location>
        <begin position="119"/>
        <end position="143"/>
    </location>
</feature>
<proteinExistence type="inferred from homology"/>
<dbReference type="PANTHER" id="PTHR45827:SF3">
    <property type="entry name" value="SORTING NEXIN-33"/>
    <property type="match status" value="1"/>
</dbReference>
<dbReference type="GO" id="GO:0005886">
    <property type="term" value="C:plasma membrane"/>
    <property type="evidence" value="ECO:0007669"/>
    <property type="project" value="TreeGrafter"/>
</dbReference>
<feature type="binding site" evidence="15">
    <location>
        <position position="385"/>
    </location>
    <ligand>
        <name>a 1,2-diacyl-sn-glycero-3-phospho-(1D-myo-inositol-4,5-bisphosphate)</name>
        <dbReference type="ChEBI" id="CHEBI:58456"/>
    </ligand>
</feature>
<evidence type="ECO:0000256" key="8">
    <source>
        <dbReference type="ARBA" id="ARBA00022927"/>
    </source>
</evidence>
<evidence type="ECO:0000256" key="9">
    <source>
        <dbReference type="ARBA" id="ARBA00023136"/>
    </source>
</evidence>
<dbReference type="SMART" id="SM00312">
    <property type="entry name" value="PX"/>
    <property type="match status" value="1"/>
</dbReference>
<evidence type="ECO:0000259" key="19">
    <source>
        <dbReference type="PROSITE" id="PS50195"/>
    </source>
</evidence>
<dbReference type="Gene3D" id="3.30.1520.10">
    <property type="entry name" value="Phox-like domain"/>
    <property type="match status" value="1"/>
</dbReference>
<evidence type="ECO:0000256" key="11">
    <source>
        <dbReference type="ARBA" id="ARBA00023329"/>
    </source>
</evidence>
<accession>A0AAV7TYG8</accession>
<evidence type="ECO:0000256" key="4">
    <source>
        <dbReference type="ARBA" id="ARBA00022448"/>
    </source>
</evidence>
<evidence type="ECO:0000256" key="5">
    <source>
        <dbReference type="ARBA" id="ARBA00022583"/>
    </source>
</evidence>
<dbReference type="InterPro" id="IPR027267">
    <property type="entry name" value="AH/BAR_dom_sf"/>
</dbReference>
<evidence type="ECO:0000256" key="7">
    <source>
        <dbReference type="ARBA" id="ARBA00022776"/>
    </source>
</evidence>
<dbReference type="GO" id="GO:0006897">
    <property type="term" value="P:endocytosis"/>
    <property type="evidence" value="ECO:0007669"/>
    <property type="project" value="UniProtKB-KW"/>
</dbReference>
<organism evidence="20 21">
    <name type="scientific">Pleurodeles waltl</name>
    <name type="common">Iberian ribbed newt</name>
    <dbReference type="NCBI Taxonomy" id="8319"/>
    <lineage>
        <taxon>Eukaryota</taxon>
        <taxon>Metazoa</taxon>
        <taxon>Chordata</taxon>
        <taxon>Craniata</taxon>
        <taxon>Vertebrata</taxon>
        <taxon>Euteleostomi</taxon>
        <taxon>Amphibia</taxon>
        <taxon>Batrachia</taxon>
        <taxon>Caudata</taxon>
        <taxon>Salamandroidea</taxon>
        <taxon>Salamandridae</taxon>
        <taxon>Pleurodelinae</taxon>
        <taxon>Pleurodeles</taxon>
    </lineage>
</organism>
<feature type="binding site" evidence="15">
    <location>
        <position position="347"/>
    </location>
    <ligand>
        <name>a 1,2-diacyl-sn-glycero-3-phospho-(1D-myo-inositol-4,5-bisphosphate)</name>
        <dbReference type="ChEBI" id="CHEBI:58456"/>
    </ligand>
</feature>
<feature type="compositionally biased region" description="Low complexity" evidence="17">
    <location>
        <begin position="146"/>
        <end position="161"/>
    </location>
</feature>
<gene>
    <name evidence="20" type="ORF">NDU88_006678</name>
</gene>
<evidence type="ECO:0000256" key="2">
    <source>
        <dbReference type="ARBA" id="ARBA00010883"/>
    </source>
</evidence>
<dbReference type="CDD" id="cd07669">
    <property type="entry name" value="BAR_SNX33"/>
    <property type="match status" value="1"/>
</dbReference>
<feature type="region of interest" description="Disordered" evidence="17">
    <location>
        <begin position="119"/>
        <end position="255"/>
    </location>
</feature>
<dbReference type="FunFam" id="2.30.30.40:FF:000116">
    <property type="entry name" value="Sorting nexin"/>
    <property type="match status" value="1"/>
</dbReference>
<name>A0AAV7TYG8_PLEWA</name>
<dbReference type="InterPro" id="IPR036028">
    <property type="entry name" value="SH3-like_dom_sf"/>
</dbReference>
<keyword evidence="4" id="KW-0813">Transport</keyword>
<sequence>METNQLPKLPVEWQAESVSSLVSTKRPESWTTPSRVTPPFECKRIRGTSGFLEMNMALKARALYSFQSENKEEINIQENEELLIFSENTLDGWLQGQNSRGETGLFPATYVEILRSRASSGHQDYSRSNSSHPDYSRSNSGHAENSRASSSRTDYSRASSSHTDYSNSPSSSPATETSFYQHTSNTSFSHQGSFEDDDDDDWDDWDDATVVDEPRSTPGTNGHPTHHQPYLHPNVNYRTKPPLERQDSISSSKRGSVVGRNLNRFSSFVRSGVEAFILGDVPMMSKNTETYCIEMGPKGPQWKPSPQPFVCSVEEPTKQTKFKGIKSYISYRLTPGHTNTPVYRRYKHFDWLYNRLLHKFTVISIPHLPEKQATGRFEEDFIEKRKRRLVLWMDHMTSHPVLSQYDGFQHFLTCSDDKQWKMGKRRAEKDEMVGASFLLTFQIPTEHQDLQDVEDRVDTFKAFSKKMDDSVLQLTNVASELVRKHVGGFRKEFQKLGNAFQAISSSFQLDPPYSSDTLIGAISHTGKTYEVVGEMFAEQPKNDLYHMLDTLSLYQGLLSNFPDIIHLQKGAFAKVKESQRMSDEGRMDQNEADGIRKRCRVVGFALQAEMNYFHERRIEDFKLMMQAYLKEQILFYQRVSQQLEKTLRMYDNL</sequence>
<evidence type="ECO:0000313" key="21">
    <source>
        <dbReference type="Proteomes" id="UP001066276"/>
    </source>
</evidence>
<evidence type="ECO:0000256" key="13">
    <source>
        <dbReference type="ARBA" id="ARBA00071908"/>
    </source>
</evidence>
<dbReference type="Pfam" id="PF14604">
    <property type="entry name" value="SH3_9"/>
    <property type="match status" value="1"/>
</dbReference>
<dbReference type="EMBL" id="JANPWB010000006">
    <property type="protein sequence ID" value="KAJ1181471.1"/>
    <property type="molecule type" value="Genomic_DNA"/>
</dbReference>
<comment type="subcellular location">
    <subcellularLocation>
        <location evidence="1">Cytoplasmic vesicle membrane</location>
        <topology evidence="1">Peripheral membrane protein</topology>
        <orientation evidence="1">Cytoplasmic side</orientation>
    </subcellularLocation>
</comment>
<dbReference type="FunFam" id="3.30.1520.10:FF:000004">
    <property type="entry name" value="Sorting nexin"/>
    <property type="match status" value="1"/>
</dbReference>
<keyword evidence="9" id="KW-0472">Membrane</keyword>
<feature type="domain" description="PX" evidence="19">
    <location>
        <begin position="309"/>
        <end position="419"/>
    </location>
</feature>
<feature type="compositionally biased region" description="Polar residues" evidence="17">
    <location>
        <begin position="162"/>
        <end position="192"/>
    </location>
</feature>
<comment type="function">
    <text evidence="12">Plays a role in the reorganization of the cytoskeleton, endocytosis and cellular vesicle trafficking, both during interphase and at the end of mitotic cell divisions. Required for efficient progress through mitosis and cytokinesis. Required for normal formation of the cleavage furrow at the end of mitosis. Modulates endocytosis of cell-surface proteins. Promotes membrane tubulation (in vitro). May promote the formation of macropinosomes.</text>
</comment>
<dbReference type="PROSITE" id="PS50195">
    <property type="entry name" value="PX"/>
    <property type="match status" value="1"/>
</dbReference>
<evidence type="ECO:0000256" key="6">
    <source>
        <dbReference type="ARBA" id="ARBA00022618"/>
    </source>
</evidence>
<dbReference type="GO" id="GO:0006886">
    <property type="term" value="P:intracellular protein transport"/>
    <property type="evidence" value="ECO:0007669"/>
    <property type="project" value="InterPro"/>
</dbReference>
<dbReference type="InterPro" id="IPR019497">
    <property type="entry name" value="Sorting_nexin_WASP-bd-dom"/>
</dbReference>
<dbReference type="AlphaFoldDB" id="A0AAV7TYG8"/>
<evidence type="ECO:0000256" key="10">
    <source>
        <dbReference type="ARBA" id="ARBA00023306"/>
    </source>
</evidence>
<evidence type="ECO:0000259" key="18">
    <source>
        <dbReference type="PROSITE" id="PS50002"/>
    </source>
</evidence>
<reference evidence="20" key="1">
    <citation type="journal article" date="2022" name="bioRxiv">
        <title>Sequencing and chromosome-scale assembly of the giantPleurodeles waltlgenome.</title>
        <authorList>
            <person name="Brown T."/>
            <person name="Elewa A."/>
            <person name="Iarovenko S."/>
            <person name="Subramanian E."/>
            <person name="Araus A.J."/>
            <person name="Petzold A."/>
            <person name="Susuki M."/>
            <person name="Suzuki K.-i.T."/>
            <person name="Hayashi T."/>
            <person name="Toyoda A."/>
            <person name="Oliveira C."/>
            <person name="Osipova E."/>
            <person name="Leigh N.D."/>
            <person name="Simon A."/>
            <person name="Yun M.H."/>
        </authorList>
    </citation>
    <scope>NUCLEOTIDE SEQUENCE</scope>
    <source>
        <strain evidence="20">20211129_DDA</strain>
        <tissue evidence="20">Liver</tissue>
    </source>
</reference>
<dbReference type="PIRSF" id="PIRSF027744">
    <property type="entry name" value="Snx9"/>
    <property type="match status" value="1"/>
</dbReference>
<evidence type="ECO:0000256" key="16">
    <source>
        <dbReference type="PROSITE-ProRule" id="PRU00192"/>
    </source>
</evidence>
<feature type="binding site" evidence="15">
    <location>
        <position position="345"/>
    </location>
    <ligand>
        <name>a 1,2-diacyl-sn-glycero-3-phospho-(1D-myo-inositol-4,5-bisphosphate)</name>
        <dbReference type="ChEBI" id="CHEBI:58456"/>
    </ligand>
</feature>
<dbReference type="GO" id="GO:0035091">
    <property type="term" value="F:phosphatidylinositol binding"/>
    <property type="evidence" value="ECO:0007669"/>
    <property type="project" value="InterPro"/>
</dbReference>
<keyword evidence="7" id="KW-0498">Mitosis</keyword>
<evidence type="ECO:0000256" key="1">
    <source>
        <dbReference type="ARBA" id="ARBA00004180"/>
    </source>
</evidence>
<feature type="domain" description="SH3" evidence="18">
    <location>
        <begin position="55"/>
        <end position="116"/>
    </location>
</feature>
<dbReference type="Pfam" id="PF00787">
    <property type="entry name" value="PX"/>
    <property type="match status" value="1"/>
</dbReference>
<dbReference type="GO" id="GO:0000281">
    <property type="term" value="P:mitotic cytokinesis"/>
    <property type="evidence" value="ECO:0007669"/>
    <property type="project" value="InterPro"/>
</dbReference>
<dbReference type="InterPro" id="IPR001452">
    <property type="entry name" value="SH3_domain"/>
</dbReference>
<dbReference type="GO" id="GO:0097320">
    <property type="term" value="P:plasma membrane tubulation"/>
    <property type="evidence" value="ECO:0007669"/>
    <property type="project" value="TreeGrafter"/>
</dbReference>
<dbReference type="PANTHER" id="PTHR45827">
    <property type="entry name" value="SORTING NEXIN"/>
    <property type="match status" value="1"/>
</dbReference>
<dbReference type="SMART" id="SM00326">
    <property type="entry name" value="SH3"/>
    <property type="match status" value="1"/>
</dbReference>
<dbReference type="InterPro" id="IPR014536">
    <property type="entry name" value="Snx9_fam"/>
</dbReference>
<evidence type="ECO:0000256" key="17">
    <source>
        <dbReference type="SAM" id="MobiDB-lite"/>
    </source>
</evidence>
<dbReference type="PROSITE" id="PS50002">
    <property type="entry name" value="SH3"/>
    <property type="match status" value="1"/>
</dbReference>
<keyword evidence="21" id="KW-1185">Reference proteome</keyword>
<dbReference type="GO" id="GO:0030659">
    <property type="term" value="C:cytoplasmic vesicle membrane"/>
    <property type="evidence" value="ECO:0007669"/>
    <property type="project" value="UniProtKB-SubCell"/>
</dbReference>
<dbReference type="Proteomes" id="UP001066276">
    <property type="component" value="Chromosome 3_2"/>
</dbReference>
<keyword evidence="5" id="KW-0254">Endocytosis</keyword>
<dbReference type="InterPro" id="IPR036871">
    <property type="entry name" value="PX_dom_sf"/>
</dbReference>
<keyword evidence="3 16" id="KW-0728">SH3 domain</keyword>
<dbReference type="FunFam" id="1.20.1270.60:FF:000033">
    <property type="entry name" value="Sorting nexin"/>
    <property type="match status" value="1"/>
</dbReference>
<comment type="caution">
    <text evidence="20">The sequence shown here is derived from an EMBL/GenBank/DDBJ whole genome shotgun (WGS) entry which is preliminary data.</text>
</comment>
<comment type="similarity">
    <text evidence="2">Belongs to the sorting nexin family.</text>
</comment>
<dbReference type="SUPFAM" id="SSF50044">
    <property type="entry name" value="SH3-domain"/>
    <property type="match status" value="1"/>
</dbReference>
<evidence type="ECO:0000256" key="12">
    <source>
        <dbReference type="ARBA" id="ARBA00056674"/>
    </source>
</evidence>
<feature type="compositionally biased region" description="Acidic residues" evidence="17">
    <location>
        <begin position="194"/>
        <end position="210"/>
    </location>
</feature>
<dbReference type="Gene3D" id="2.30.30.40">
    <property type="entry name" value="SH3 Domains"/>
    <property type="match status" value="1"/>
</dbReference>